<dbReference type="AlphaFoldDB" id="A0A381YCV3"/>
<dbReference type="InterPro" id="IPR002035">
    <property type="entry name" value="VWF_A"/>
</dbReference>
<reference evidence="2" key="1">
    <citation type="submission" date="2018-05" db="EMBL/GenBank/DDBJ databases">
        <authorList>
            <person name="Lanie J.A."/>
            <person name="Ng W.-L."/>
            <person name="Kazmierczak K.M."/>
            <person name="Andrzejewski T.M."/>
            <person name="Davidsen T.M."/>
            <person name="Wayne K.J."/>
            <person name="Tettelin H."/>
            <person name="Glass J.I."/>
            <person name="Rusch D."/>
            <person name="Podicherti R."/>
            <person name="Tsui H.-C.T."/>
            <person name="Winkler M.E."/>
        </authorList>
    </citation>
    <scope>NUCLEOTIDE SEQUENCE</scope>
</reference>
<dbReference type="SUPFAM" id="SSF53300">
    <property type="entry name" value="vWA-like"/>
    <property type="match status" value="1"/>
</dbReference>
<dbReference type="SMART" id="SM00327">
    <property type="entry name" value="VWA"/>
    <property type="match status" value="1"/>
</dbReference>
<feature type="domain" description="VWFA" evidence="1">
    <location>
        <begin position="94"/>
        <end position="308"/>
    </location>
</feature>
<dbReference type="InterPro" id="IPR036465">
    <property type="entry name" value="vWFA_dom_sf"/>
</dbReference>
<dbReference type="EMBL" id="UINC01017899">
    <property type="protein sequence ID" value="SVA74710.1"/>
    <property type="molecule type" value="Genomic_DNA"/>
</dbReference>
<dbReference type="CDD" id="cd00198">
    <property type="entry name" value="vWFA"/>
    <property type="match status" value="1"/>
</dbReference>
<name>A0A381YCV3_9ZZZZ</name>
<sequence length="626" mass="68751">MILRFKASVLSLSIVSLSLWGAADVSGYAGQARSQRQQMPVYRGGVDLVVLNVAVLDDDGEPVTGLTAEDFKISEDGVRQEIALFASSSNTPLDIALVLDMSGSVAASAPAIKRDAKAFLDALGPSDCVYFVPFQEVVHAGTWSAPDAAALIYLLNRIPLQGGTALYDALARGLANVNRARYPNLPEDQGSNDYLRVDGDNCGSPLPPASLGIPGSVRRTAVVVLSDGGDEHSEATYADTLVNAWSNTVPIFSIGVGDALEPVARRFRNTDKRIASMMDDSFRSTRLVWWLRAYSRELQKRLRFLSEITGGRLVLGNGPATVRDAFDEVVKMLRSSYLVGYNQPAGNVSPGISGLSWHQVDVEILEEDASFFVRPGYYRELHDRGGAEQIVRESLELIAAERHSEAVKQLDLAARLDPGYWPIYLHRARSLLRTDRLEDARDDLLATLELRPELGLAHELLADTVFRLGNFKLAWYHAIRAAQDGVDMLPLVSELMRVSEGPPDLAEQLSAVRIFVDVGPPAVEIDQATLLELLRVLRSEMSVATDIALVSKSSDATAALILETQVVSGRPRKLEGKLVIRDRDWRQAIRDEKLEIDDLDDQAEIKSGISKAAYEMRVWIQKTYGQ</sequence>
<dbReference type="Gene3D" id="1.25.40.10">
    <property type="entry name" value="Tetratricopeptide repeat domain"/>
    <property type="match status" value="1"/>
</dbReference>
<evidence type="ECO:0000313" key="2">
    <source>
        <dbReference type="EMBL" id="SVA74710.1"/>
    </source>
</evidence>
<dbReference type="SUPFAM" id="SSF48452">
    <property type="entry name" value="TPR-like"/>
    <property type="match status" value="1"/>
</dbReference>
<organism evidence="2">
    <name type="scientific">marine metagenome</name>
    <dbReference type="NCBI Taxonomy" id="408172"/>
    <lineage>
        <taxon>unclassified sequences</taxon>
        <taxon>metagenomes</taxon>
        <taxon>ecological metagenomes</taxon>
    </lineage>
</organism>
<gene>
    <name evidence="2" type="ORF">METZ01_LOCUS127564</name>
</gene>
<dbReference type="InterPro" id="IPR017802">
    <property type="entry name" value="VWFA-rel_acidobac-type"/>
</dbReference>
<dbReference type="InterPro" id="IPR011990">
    <property type="entry name" value="TPR-like_helical_dom_sf"/>
</dbReference>
<evidence type="ECO:0000259" key="1">
    <source>
        <dbReference type="PROSITE" id="PS50234"/>
    </source>
</evidence>
<dbReference type="NCBIfam" id="TIGR03436">
    <property type="entry name" value="acidobact_VWFA"/>
    <property type="match status" value="1"/>
</dbReference>
<dbReference type="Gene3D" id="3.40.50.410">
    <property type="entry name" value="von Willebrand factor, type A domain"/>
    <property type="match status" value="1"/>
</dbReference>
<dbReference type="PROSITE" id="PS50234">
    <property type="entry name" value="VWFA"/>
    <property type="match status" value="1"/>
</dbReference>
<accession>A0A381YCV3</accession>
<proteinExistence type="predicted"/>
<protein>
    <recommendedName>
        <fullName evidence="1">VWFA domain-containing protein</fullName>
    </recommendedName>
</protein>